<organism evidence="3 4">
    <name type="scientific">Tetradesmus obliquus</name>
    <name type="common">Green alga</name>
    <name type="synonym">Acutodesmus obliquus</name>
    <dbReference type="NCBI Taxonomy" id="3088"/>
    <lineage>
        <taxon>Eukaryota</taxon>
        <taxon>Viridiplantae</taxon>
        <taxon>Chlorophyta</taxon>
        <taxon>core chlorophytes</taxon>
        <taxon>Chlorophyceae</taxon>
        <taxon>CS clade</taxon>
        <taxon>Sphaeropleales</taxon>
        <taxon>Scenedesmaceae</taxon>
        <taxon>Tetradesmus</taxon>
    </lineage>
</organism>
<feature type="domain" description="RDRP core" evidence="2">
    <location>
        <begin position="93"/>
        <end position="403"/>
    </location>
</feature>
<gene>
    <name evidence="3" type="ORF">OEZ85_010191</name>
</gene>
<reference evidence="3 4" key="1">
    <citation type="submission" date="2023-05" db="EMBL/GenBank/DDBJ databases">
        <title>A 100% complete, gapless, phased diploid assembly of the Scenedesmus obliquus UTEX 3031 genome.</title>
        <authorList>
            <person name="Biondi T.C."/>
            <person name="Hanschen E.R."/>
            <person name="Kwon T."/>
            <person name="Eng W."/>
            <person name="Kruse C.P.S."/>
            <person name="Koehler S.I."/>
            <person name="Kunde Y."/>
            <person name="Gleasner C.D."/>
            <person name="You Mak K.T."/>
            <person name="Polle J."/>
            <person name="Hovde B.T."/>
            <person name="Starkenburg S.R."/>
        </authorList>
    </citation>
    <scope>NUCLEOTIDE SEQUENCE [LARGE SCALE GENOMIC DNA]</scope>
    <source>
        <strain evidence="3 4">DOE0152z</strain>
    </source>
</reference>
<comment type="function">
    <text evidence="1">Probably involved in the RNA silencing pathway and required for the generation of small interfering RNAs (siRNAs).</text>
</comment>
<comment type="similarity">
    <text evidence="1">Belongs to the RdRP family.</text>
</comment>
<evidence type="ECO:0000256" key="1">
    <source>
        <dbReference type="RuleBase" id="RU363098"/>
    </source>
</evidence>
<keyword evidence="1" id="KW-0548">Nucleotidyltransferase</keyword>
<sequence length="545" mass="58689">MVAAVRSGQGQAAAAAAAAAAAPADAHVIKAQALGLLKIQLPEEATRRWPAIVIAGGLRCSSITVVNSNTLQLDIVKNAEGSGSGAGDQIAIQVMAQQPLQKQSSRVRLLHGQQNFLTINFSQLYHDSWEQAREAPQYIKQVLSQGVIINGEHYYFVGSSAGQLREQVAVLYRCSSPEQAWQLLLSWGDFGSIGSAAKMYKRIGLMFSGVSPISLTTTERSNSSSSNNGSGGQPTIKAVEVGDIEAGGFTFTDGCGIISQRCARRVMASRGKITLHGNNYLPSVYQIRYKGYKGVVHIDTPDGAYMAAAATAAGMDPATVADCDLLLRKSMSKVGGVSDATLGLVAVSLPYKVGFLNQQFVLLLSALGAPDDVLLQQQAEYFRELDGLCSDASVATRYLLMDEKYKQAEAVACLPDDSSLPPAVMSHMQRIYSREARSPSYFPGDLRVLQLLDVPQLRQLQDVLVLPVQGPRPHADECSGGDYDGDQFFVCWDERLIPSKHQLQRPLDYSADADPAAPAAAAVDHQALIEYFAQYDPFILGRLNS</sequence>
<dbReference type="PANTHER" id="PTHR23079">
    <property type="entry name" value="RNA-DEPENDENT RNA POLYMERASE"/>
    <property type="match status" value="1"/>
</dbReference>
<accession>A0ABY8TM59</accession>
<dbReference type="Proteomes" id="UP001244341">
    <property type="component" value="Chromosome 2b"/>
</dbReference>
<comment type="catalytic activity">
    <reaction evidence="1">
        <text>RNA(n) + a ribonucleoside 5'-triphosphate = RNA(n+1) + diphosphate</text>
        <dbReference type="Rhea" id="RHEA:21248"/>
        <dbReference type="Rhea" id="RHEA-COMP:14527"/>
        <dbReference type="Rhea" id="RHEA-COMP:17342"/>
        <dbReference type="ChEBI" id="CHEBI:33019"/>
        <dbReference type="ChEBI" id="CHEBI:61557"/>
        <dbReference type="ChEBI" id="CHEBI:140395"/>
        <dbReference type="EC" id="2.7.7.48"/>
    </reaction>
</comment>
<evidence type="ECO:0000313" key="4">
    <source>
        <dbReference type="Proteomes" id="UP001244341"/>
    </source>
</evidence>
<name>A0ABY8TM59_TETOB</name>
<feature type="domain" description="RDRP core" evidence="2">
    <location>
        <begin position="436"/>
        <end position="543"/>
    </location>
</feature>
<proteinExistence type="inferred from homology"/>
<keyword evidence="1" id="KW-0943">RNA-mediated gene silencing</keyword>
<dbReference type="InterPro" id="IPR007855">
    <property type="entry name" value="RDRP"/>
</dbReference>
<dbReference type="InterPro" id="IPR057596">
    <property type="entry name" value="RDRP_core"/>
</dbReference>
<evidence type="ECO:0000259" key="2">
    <source>
        <dbReference type="Pfam" id="PF05183"/>
    </source>
</evidence>
<dbReference type="PANTHER" id="PTHR23079:SF55">
    <property type="entry name" value="RNA-DIRECTED RNA POLYMERASE"/>
    <property type="match status" value="1"/>
</dbReference>
<dbReference type="EMBL" id="CP126209">
    <property type="protein sequence ID" value="WIA09979.1"/>
    <property type="molecule type" value="Genomic_DNA"/>
</dbReference>
<evidence type="ECO:0000313" key="3">
    <source>
        <dbReference type="EMBL" id="WIA09979.1"/>
    </source>
</evidence>
<keyword evidence="4" id="KW-1185">Reference proteome</keyword>
<keyword evidence="1" id="KW-0808">Transferase</keyword>
<keyword evidence="1" id="KW-0696">RNA-directed RNA polymerase</keyword>
<dbReference type="EC" id="2.7.7.48" evidence="1"/>
<protein>
    <recommendedName>
        <fullName evidence="1">RNA-dependent RNA polymerase</fullName>
        <ecNumber evidence="1">2.7.7.48</ecNumber>
    </recommendedName>
</protein>
<keyword evidence="1" id="KW-0694">RNA-binding</keyword>
<dbReference type="Pfam" id="PF05183">
    <property type="entry name" value="RdRP"/>
    <property type="match status" value="2"/>
</dbReference>